<keyword evidence="4 6" id="KW-0378">Hydrolase</keyword>
<evidence type="ECO:0000256" key="4">
    <source>
        <dbReference type="ARBA" id="ARBA00022801"/>
    </source>
</evidence>
<dbReference type="Gene3D" id="3.30.230.10">
    <property type="match status" value="1"/>
</dbReference>
<reference evidence="8 9" key="1">
    <citation type="submission" date="2021-10" db="EMBL/GenBank/DDBJ databases">
        <title>Anaerobic single-cell dispensing facilitates the cultivation of human gut bacteria.</title>
        <authorList>
            <person name="Afrizal A."/>
        </authorList>
    </citation>
    <scope>NUCLEOTIDE SEQUENCE [LARGE SCALE GENOMIC DNA]</scope>
    <source>
        <strain evidence="8 9">CLA-AA-H232</strain>
    </source>
</reference>
<comment type="function">
    <text evidence="6">RNaseP catalyzes the removal of the 5'-leader sequence from pre-tRNA to produce the mature 5'-terminus. It can also cleave other RNA substrates such as 4.5S RNA. The protein component plays an auxiliary but essential role in vivo by binding to the 5'-leader sequence and broadening the substrate specificity of the ribozyme.</text>
</comment>
<comment type="similarity">
    <text evidence="6">Belongs to the RnpA family.</text>
</comment>
<gene>
    <name evidence="6 8" type="primary">rnpA</name>
    <name evidence="8" type="ORF">LKE05_03325</name>
</gene>
<dbReference type="EC" id="3.1.26.5" evidence="6 7"/>
<sequence length="110" mass="12914">MKNTQSLKLNRDFRRAYKGDNFVGGYTVVYMKKNKYQFNRLGLRVGKATGKAVTRNRLKRLMRESYRLMEDDIEKGYDFIIVARNRAVGKTQSQIQGDIRFAMRKLGLIK</sequence>
<dbReference type="SUPFAM" id="SSF54211">
    <property type="entry name" value="Ribosomal protein S5 domain 2-like"/>
    <property type="match status" value="1"/>
</dbReference>
<comment type="subunit">
    <text evidence="6">Consists of a catalytic RNA component (M1 or rnpB) and a protein subunit.</text>
</comment>
<dbReference type="PANTHER" id="PTHR33992:SF1">
    <property type="entry name" value="RIBONUCLEASE P PROTEIN COMPONENT"/>
    <property type="match status" value="1"/>
</dbReference>
<evidence type="ECO:0000256" key="2">
    <source>
        <dbReference type="ARBA" id="ARBA00022722"/>
    </source>
</evidence>
<evidence type="ECO:0000256" key="6">
    <source>
        <dbReference type="HAMAP-Rule" id="MF_00227"/>
    </source>
</evidence>
<dbReference type="GO" id="GO:0001682">
    <property type="term" value="P:tRNA 5'-leader removal"/>
    <property type="evidence" value="ECO:0007669"/>
    <property type="project" value="UniProtKB-UniRule"/>
</dbReference>
<keyword evidence="2 6" id="KW-0540">Nuclease</keyword>
<evidence type="ECO:0000256" key="5">
    <source>
        <dbReference type="ARBA" id="ARBA00022884"/>
    </source>
</evidence>
<keyword evidence="9" id="KW-1185">Reference proteome</keyword>
<evidence type="ECO:0000256" key="7">
    <source>
        <dbReference type="NCBIfam" id="TIGR00188"/>
    </source>
</evidence>
<dbReference type="Proteomes" id="UP001198242">
    <property type="component" value="Unassembled WGS sequence"/>
</dbReference>
<dbReference type="InterPro" id="IPR014721">
    <property type="entry name" value="Ribsml_uS5_D2-typ_fold_subgr"/>
</dbReference>
<dbReference type="GO" id="GO:0042781">
    <property type="term" value="F:3'-tRNA processing endoribonuclease activity"/>
    <property type="evidence" value="ECO:0007669"/>
    <property type="project" value="TreeGrafter"/>
</dbReference>
<name>A0AAE3J8I1_9FIRM</name>
<dbReference type="PANTHER" id="PTHR33992">
    <property type="entry name" value="RIBONUCLEASE P PROTEIN COMPONENT"/>
    <property type="match status" value="1"/>
</dbReference>
<evidence type="ECO:0000256" key="3">
    <source>
        <dbReference type="ARBA" id="ARBA00022759"/>
    </source>
</evidence>
<dbReference type="InterPro" id="IPR000100">
    <property type="entry name" value="RNase_P"/>
</dbReference>
<evidence type="ECO:0000256" key="1">
    <source>
        <dbReference type="ARBA" id="ARBA00022694"/>
    </source>
</evidence>
<comment type="catalytic activity">
    <reaction evidence="6">
        <text>Endonucleolytic cleavage of RNA, removing 5'-extranucleotides from tRNA precursor.</text>
        <dbReference type="EC" id="3.1.26.5"/>
    </reaction>
</comment>
<protein>
    <recommendedName>
        <fullName evidence="6 7">Ribonuclease P protein component</fullName>
        <shortName evidence="6">RNase P protein</shortName>
        <shortName evidence="6">RNaseP protein</shortName>
        <ecNumber evidence="6 7">3.1.26.5</ecNumber>
    </recommendedName>
    <alternativeName>
        <fullName evidence="6">Protein C5</fullName>
    </alternativeName>
</protein>
<dbReference type="HAMAP" id="MF_00227">
    <property type="entry name" value="RNase_P"/>
    <property type="match status" value="1"/>
</dbReference>
<dbReference type="RefSeq" id="WP_022231032.1">
    <property type="nucleotide sequence ID" value="NZ_JAJEQM010000003.1"/>
</dbReference>
<dbReference type="EMBL" id="JAJEQM010000003">
    <property type="protein sequence ID" value="MCC2209828.1"/>
    <property type="molecule type" value="Genomic_DNA"/>
</dbReference>
<dbReference type="Pfam" id="PF00825">
    <property type="entry name" value="Ribonuclease_P"/>
    <property type="match status" value="1"/>
</dbReference>
<keyword evidence="1 6" id="KW-0819">tRNA processing</keyword>
<dbReference type="NCBIfam" id="TIGR00188">
    <property type="entry name" value="rnpA"/>
    <property type="match status" value="1"/>
</dbReference>
<accession>A0AAE3J8I1</accession>
<dbReference type="GO" id="GO:0000049">
    <property type="term" value="F:tRNA binding"/>
    <property type="evidence" value="ECO:0007669"/>
    <property type="project" value="UniProtKB-UniRule"/>
</dbReference>
<evidence type="ECO:0000313" key="8">
    <source>
        <dbReference type="EMBL" id="MCC2209828.1"/>
    </source>
</evidence>
<dbReference type="InterPro" id="IPR020568">
    <property type="entry name" value="Ribosomal_Su5_D2-typ_SF"/>
</dbReference>
<dbReference type="GO" id="GO:0004526">
    <property type="term" value="F:ribonuclease P activity"/>
    <property type="evidence" value="ECO:0007669"/>
    <property type="project" value="UniProtKB-UniRule"/>
</dbReference>
<keyword evidence="5 6" id="KW-0694">RNA-binding</keyword>
<dbReference type="AlphaFoldDB" id="A0AAE3J8I1"/>
<organism evidence="8 9">
    <name type="scientific">Hominilimicola fabiformis</name>
    <dbReference type="NCBI Taxonomy" id="2885356"/>
    <lineage>
        <taxon>Bacteria</taxon>
        <taxon>Bacillati</taxon>
        <taxon>Bacillota</taxon>
        <taxon>Clostridia</taxon>
        <taxon>Eubacteriales</taxon>
        <taxon>Oscillospiraceae</taxon>
        <taxon>Hominilimicola</taxon>
    </lineage>
</organism>
<dbReference type="GO" id="GO:0030677">
    <property type="term" value="C:ribonuclease P complex"/>
    <property type="evidence" value="ECO:0007669"/>
    <property type="project" value="TreeGrafter"/>
</dbReference>
<keyword evidence="3 6" id="KW-0255">Endonuclease</keyword>
<comment type="caution">
    <text evidence="8">The sequence shown here is derived from an EMBL/GenBank/DDBJ whole genome shotgun (WGS) entry which is preliminary data.</text>
</comment>
<evidence type="ECO:0000313" key="9">
    <source>
        <dbReference type="Proteomes" id="UP001198242"/>
    </source>
</evidence>
<proteinExistence type="inferred from homology"/>